<evidence type="ECO:0000313" key="3">
    <source>
        <dbReference type="Proteomes" id="UP000292118"/>
    </source>
</evidence>
<sequence length="500" mass="47588">MAQWTINTAIVLNQATGQVAINLAGQRIQVVVRGTTTAYPIIETGSLDPIPSSLLTVSPIGTLPPFIIETDTPEDLYLDWRDPGSTLQGGIGFEEVMREVALAARNAASVASSDAEVSRAAAQAAQAGLAGAVDAVTATALATVSGAVGGIPAQVGAAVTAQVTPIAAAAQASATAAAAAQVAAEGASSAAAASAVGVVRTVNGAYPDASGNVTVATGTGGSGSGGAVTSVAGKTGAVALVKGDVGLGQVDNTSDAAKPVSTAQAAALAGKASVVHTHTVSDVTGLQAALDSKAGVNNPVNASQVNAGTGVISPARLGSGTPGAGVFLRGDGTWATPPAGGGTGGGGAVDSVNGKTGTVSLDAGDVGALPTSTVYVASVAGRTGTVILGAADVGLGSVNNTSDAAKPVSTAQAAALAGKADDTAVLHKSGAETVAGVKTFAAAPVVPDGAFPVAKTAGLQAALDAKVGGTGITAITSITQAAYDALSSKSPTTLYVIVAS</sequence>
<dbReference type="OrthoDB" id="4955419at2"/>
<keyword evidence="3" id="KW-1185">Reference proteome</keyword>
<dbReference type="Proteomes" id="UP000292118">
    <property type="component" value="Chromosome"/>
</dbReference>
<organism evidence="2 3">
    <name type="scientific">Xylanimonas protaetiae</name>
    <dbReference type="NCBI Taxonomy" id="2509457"/>
    <lineage>
        <taxon>Bacteria</taxon>
        <taxon>Bacillati</taxon>
        <taxon>Actinomycetota</taxon>
        <taxon>Actinomycetes</taxon>
        <taxon>Micrococcales</taxon>
        <taxon>Promicromonosporaceae</taxon>
        <taxon>Xylanimonas</taxon>
    </lineage>
</organism>
<dbReference type="AlphaFoldDB" id="A0A4P6F5D8"/>
<protein>
    <recommendedName>
        <fullName evidence="1">Minor tail protein gp31 C-terminal domain-containing protein</fullName>
    </recommendedName>
</protein>
<evidence type="ECO:0000259" key="1">
    <source>
        <dbReference type="Pfam" id="PF24243"/>
    </source>
</evidence>
<dbReference type="EMBL" id="CP035493">
    <property type="protein sequence ID" value="QAY69973.1"/>
    <property type="molecule type" value="Genomic_DNA"/>
</dbReference>
<dbReference type="Gene3D" id="6.10.140.2190">
    <property type="match status" value="1"/>
</dbReference>
<dbReference type="KEGG" id="xya:ET471_07960"/>
<accession>A0A4P6F5D8</accession>
<feature type="domain" description="Minor tail protein gp31 C-terminal" evidence="1">
    <location>
        <begin position="475"/>
        <end position="498"/>
    </location>
</feature>
<evidence type="ECO:0000313" key="2">
    <source>
        <dbReference type="EMBL" id="QAY69973.1"/>
    </source>
</evidence>
<dbReference type="InterPro" id="IPR056923">
    <property type="entry name" value="Minor_tail_gp31_C"/>
</dbReference>
<reference evidence="2 3" key="1">
    <citation type="submission" date="2019-01" db="EMBL/GenBank/DDBJ databases">
        <title>Genome sequencing of strain FW10M-9.</title>
        <authorList>
            <person name="Heo J."/>
            <person name="Kim S.-J."/>
            <person name="Kim J.-S."/>
            <person name="Hong S.-B."/>
            <person name="Kwon S.-W."/>
        </authorList>
    </citation>
    <scope>NUCLEOTIDE SEQUENCE [LARGE SCALE GENOMIC DNA]</scope>
    <source>
        <strain evidence="2 3">FW10M-9</strain>
    </source>
</reference>
<gene>
    <name evidence="2" type="ORF">ET471_07960</name>
</gene>
<name>A0A4P6F5D8_9MICO</name>
<proteinExistence type="predicted"/>
<dbReference type="Pfam" id="PF24243">
    <property type="entry name" value="Phage_tail_C"/>
    <property type="match status" value="1"/>
</dbReference>
<dbReference type="SUPFAM" id="SSF69349">
    <property type="entry name" value="Phage fibre proteins"/>
    <property type="match status" value="1"/>
</dbReference>
<dbReference type="RefSeq" id="WP_129187486.1">
    <property type="nucleotide sequence ID" value="NZ_CP035493.1"/>
</dbReference>